<dbReference type="PANTHER" id="PTHR18968:SF120">
    <property type="entry name" value="ACETOLACTATE SYNTHASE LARGE SUBUNIT"/>
    <property type="match status" value="1"/>
</dbReference>
<organism evidence="7 8">
    <name type="scientific">Pararoseomonas baculiformis</name>
    <dbReference type="NCBI Taxonomy" id="2820812"/>
    <lineage>
        <taxon>Bacteria</taxon>
        <taxon>Pseudomonadati</taxon>
        <taxon>Pseudomonadota</taxon>
        <taxon>Alphaproteobacteria</taxon>
        <taxon>Acetobacterales</taxon>
        <taxon>Acetobacteraceae</taxon>
        <taxon>Pararoseomonas</taxon>
    </lineage>
</organism>
<evidence type="ECO:0000259" key="6">
    <source>
        <dbReference type="Pfam" id="PF02776"/>
    </source>
</evidence>
<dbReference type="PANTHER" id="PTHR18968">
    <property type="entry name" value="THIAMINE PYROPHOSPHATE ENZYMES"/>
    <property type="match status" value="1"/>
</dbReference>
<evidence type="ECO:0000259" key="5">
    <source>
        <dbReference type="Pfam" id="PF02775"/>
    </source>
</evidence>
<feature type="domain" description="Thiamine pyrophosphate enzyme TPP-binding" evidence="5">
    <location>
        <begin position="386"/>
        <end position="527"/>
    </location>
</feature>
<dbReference type="InterPro" id="IPR012001">
    <property type="entry name" value="Thiamin_PyroP_enz_TPP-bd_dom"/>
</dbReference>
<feature type="domain" description="Thiamine pyrophosphate enzyme N-terminal TPP-binding" evidence="6">
    <location>
        <begin position="6"/>
        <end position="121"/>
    </location>
</feature>
<dbReference type="Pfam" id="PF02776">
    <property type="entry name" value="TPP_enzyme_N"/>
    <property type="match status" value="1"/>
</dbReference>
<keyword evidence="7" id="KW-0670">Pyruvate</keyword>
<dbReference type="Pfam" id="PF00205">
    <property type="entry name" value="TPP_enzyme_M"/>
    <property type="match status" value="1"/>
</dbReference>
<dbReference type="Proteomes" id="UP000681594">
    <property type="component" value="Unassembled WGS sequence"/>
</dbReference>
<comment type="similarity">
    <text evidence="1 3">Belongs to the TPP enzyme family.</text>
</comment>
<name>A0ABS4AL77_9PROT</name>
<dbReference type="InterPro" id="IPR029061">
    <property type="entry name" value="THDP-binding"/>
</dbReference>
<evidence type="ECO:0000256" key="1">
    <source>
        <dbReference type="ARBA" id="ARBA00007812"/>
    </source>
</evidence>
<dbReference type="InterPro" id="IPR012000">
    <property type="entry name" value="Thiamin_PyroP_enz_cen_dom"/>
</dbReference>
<proteinExistence type="inferred from homology"/>
<dbReference type="EMBL" id="JAGIZB010000023">
    <property type="protein sequence ID" value="MBP0446949.1"/>
    <property type="molecule type" value="Genomic_DNA"/>
</dbReference>
<dbReference type="SUPFAM" id="SSF52518">
    <property type="entry name" value="Thiamin diphosphate-binding fold (THDP-binding)"/>
    <property type="match status" value="2"/>
</dbReference>
<evidence type="ECO:0000259" key="4">
    <source>
        <dbReference type="Pfam" id="PF00205"/>
    </source>
</evidence>
<gene>
    <name evidence="7" type="ORF">J8J14_19415</name>
</gene>
<evidence type="ECO:0000256" key="3">
    <source>
        <dbReference type="RuleBase" id="RU362132"/>
    </source>
</evidence>
<keyword evidence="2 3" id="KW-0786">Thiamine pyrophosphate</keyword>
<dbReference type="Pfam" id="PF02775">
    <property type="entry name" value="TPP_enzyme_C"/>
    <property type="match status" value="1"/>
</dbReference>
<dbReference type="RefSeq" id="WP_209381219.1">
    <property type="nucleotide sequence ID" value="NZ_JAGIZB010000023.1"/>
</dbReference>
<dbReference type="NCBIfam" id="NF006052">
    <property type="entry name" value="PRK08199.1"/>
    <property type="match status" value="1"/>
</dbReference>
<accession>A0ABS4AL77</accession>
<dbReference type="Gene3D" id="3.40.50.970">
    <property type="match status" value="2"/>
</dbReference>
<reference evidence="7 8" key="1">
    <citation type="submission" date="2021-03" db="EMBL/GenBank/DDBJ databases">
        <authorList>
            <person name="So Y."/>
        </authorList>
    </citation>
    <scope>NUCLEOTIDE SEQUENCE [LARGE SCALE GENOMIC DNA]</scope>
    <source>
        <strain evidence="7 8">SSH11</strain>
    </source>
</reference>
<keyword evidence="8" id="KW-1185">Reference proteome</keyword>
<dbReference type="InterPro" id="IPR011766">
    <property type="entry name" value="TPP_enzyme_TPP-bd"/>
</dbReference>
<protein>
    <submittedName>
        <fullName evidence="7">Pyruvate decarboxylase</fullName>
    </submittedName>
</protein>
<feature type="domain" description="Thiamine pyrophosphate enzyme central" evidence="4">
    <location>
        <begin position="192"/>
        <end position="325"/>
    </location>
</feature>
<dbReference type="SUPFAM" id="SSF52467">
    <property type="entry name" value="DHS-like NAD/FAD-binding domain"/>
    <property type="match status" value="1"/>
</dbReference>
<comment type="caution">
    <text evidence="7">The sequence shown here is derived from an EMBL/GenBank/DDBJ whole genome shotgun (WGS) entry which is preliminary data.</text>
</comment>
<dbReference type="CDD" id="cd07035">
    <property type="entry name" value="TPP_PYR_POX_like"/>
    <property type="match status" value="1"/>
</dbReference>
<dbReference type="CDD" id="cd00568">
    <property type="entry name" value="TPP_enzymes"/>
    <property type="match status" value="1"/>
</dbReference>
<dbReference type="InterPro" id="IPR045229">
    <property type="entry name" value="TPP_enz"/>
</dbReference>
<dbReference type="InterPro" id="IPR029035">
    <property type="entry name" value="DHS-like_NAD/FAD-binding_dom"/>
</dbReference>
<evidence type="ECO:0000313" key="8">
    <source>
        <dbReference type="Proteomes" id="UP000681594"/>
    </source>
</evidence>
<evidence type="ECO:0000313" key="7">
    <source>
        <dbReference type="EMBL" id="MBP0446949.1"/>
    </source>
</evidence>
<evidence type="ECO:0000256" key="2">
    <source>
        <dbReference type="ARBA" id="ARBA00023052"/>
    </source>
</evidence>
<sequence>MEQARTAATVLVDMLVARGVDRAFCVPGESYIALLDALHGHPALDLVTCRHEGGAGFMAVADARLTGRPGVVLVSRGPGACNAAIALHTAEQDAVPLILIIGQVEQRDLRRRAFQEIDYGAMFGSIAKWVGEASHADQVPELVARAWSMATQGVPGPVVLSLPEDVLAAPCPAPALPATNPAAAALPPAEAERLADLLRRSERPILLAGHGLDVAGGREALLAFAERWQLPVAVSFRRQDLFPNRHPLYAGDLGLRNPDEQRQAFAEADLLLALGSRLTDITTQGYSWPVPGQRLVHVCADPRFLGWHFPAEMAVAGAASGVLEAMAGQVPSFPATRTAWLERLRALQDADSRIAAASCPDGLPFSRIAQIVGECAPADAIVTLDAGTFAAPFYRKLAWMPPQRLLAPISGAMGFGVPAAVAAALRHLDRTVICAVGDGGVLMTGQEMAVAVARGAAMKMLISDNGSYASIRIHQERSHPGRVSGTSLANPDLGAWAASFGVPVLHVRDEGDLPALATALRAPGPMVAVVRTSLQAVLPAAARRNLPEAAGSP</sequence>
<dbReference type="Gene3D" id="3.40.50.1220">
    <property type="entry name" value="TPP-binding domain"/>
    <property type="match status" value="1"/>
</dbReference>